<keyword evidence="7 13" id="KW-0460">Magnesium</keyword>
<comment type="function">
    <text evidence="10 13">Catalyzes the ATP-dependent amidation of deamido-NAD to form NAD. Uses ammonia as a nitrogen source.</text>
</comment>
<dbReference type="EMBL" id="RZTZ01000001">
    <property type="protein sequence ID" value="RVT67350.1"/>
    <property type="molecule type" value="Genomic_DNA"/>
</dbReference>
<proteinExistence type="inferred from homology"/>
<evidence type="ECO:0000259" key="16">
    <source>
        <dbReference type="Pfam" id="PF02540"/>
    </source>
</evidence>
<evidence type="ECO:0000256" key="13">
    <source>
        <dbReference type="HAMAP-Rule" id="MF_00193"/>
    </source>
</evidence>
<dbReference type="AlphaFoldDB" id="A0A3S2XBH2"/>
<dbReference type="Pfam" id="PF02540">
    <property type="entry name" value="NAD_synthase"/>
    <property type="match status" value="1"/>
</dbReference>
<dbReference type="GO" id="GO:0008795">
    <property type="term" value="F:NAD+ synthase activity"/>
    <property type="evidence" value="ECO:0007669"/>
    <property type="project" value="UniProtKB-UniRule"/>
</dbReference>
<keyword evidence="3 13" id="KW-0436">Ligase</keyword>
<dbReference type="InterPro" id="IPR022926">
    <property type="entry name" value="NH(3)-dep_NAD(+)_synth"/>
</dbReference>
<dbReference type="NCBIfam" id="NF001979">
    <property type="entry name" value="PRK00768.1"/>
    <property type="match status" value="1"/>
</dbReference>
<evidence type="ECO:0000256" key="8">
    <source>
        <dbReference type="ARBA" id="ARBA00023027"/>
    </source>
</evidence>
<evidence type="ECO:0000256" key="5">
    <source>
        <dbReference type="ARBA" id="ARBA00022741"/>
    </source>
</evidence>
<feature type="binding site" description="in other chain" evidence="13">
    <location>
        <begin position="261"/>
        <end position="262"/>
    </location>
    <ligand>
        <name>deamido-NAD(+)</name>
        <dbReference type="ChEBI" id="CHEBI:58437"/>
        <note>ligand shared between two neighboring subunits</note>
    </ligand>
</feature>
<keyword evidence="5 13" id="KW-0547">Nucleotide-binding</keyword>
<dbReference type="HAMAP" id="MF_00193">
    <property type="entry name" value="NadE_ammonia_dep"/>
    <property type="match status" value="1"/>
</dbReference>
<dbReference type="GO" id="GO:0004359">
    <property type="term" value="F:glutaminase activity"/>
    <property type="evidence" value="ECO:0007669"/>
    <property type="project" value="InterPro"/>
</dbReference>
<feature type="binding site" evidence="13">
    <location>
        <position position="53"/>
    </location>
    <ligand>
        <name>Mg(2+)</name>
        <dbReference type="ChEBI" id="CHEBI:18420"/>
    </ligand>
</feature>
<dbReference type="GO" id="GO:0005737">
    <property type="term" value="C:cytoplasm"/>
    <property type="evidence" value="ECO:0007669"/>
    <property type="project" value="InterPro"/>
</dbReference>
<feature type="binding site" description="in other chain" evidence="13">
    <location>
        <position position="174"/>
    </location>
    <ligand>
        <name>deamido-NAD(+)</name>
        <dbReference type="ChEBI" id="CHEBI:58437"/>
        <note>ligand shared between two neighboring subunits</note>
    </ligand>
</feature>
<comment type="subunit">
    <text evidence="2 13">Homodimer.</text>
</comment>
<feature type="binding site" evidence="13">
    <location>
        <begin position="47"/>
        <end position="54"/>
    </location>
    <ligand>
        <name>ATP</name>
        <dbReference type="ChEBI" id="CHEBI:30616"/>
    </ligand>
</feature>
<evidence type="ECO:0000256" key="12">
    <source>
        <dbReference type="ARBA" id="ARBA00070926"/>
    </source>
</evidence>
<comment type="pathway">
    <text evidence="13">Cofactor biosynthesis; NAD(+) biosynthesis; NAD(+) from deamido-NAD(+) (ammonia route): step 1/1.</text>
</comment>
<evidence type="ECO:0000256" key="9">
    <source>
        <dbReference type="ARBA" id="ARBA00051206"/>
    </source>
</evidence>
<evidence type="ECO:0000256" key="10">
    <source>
        <dbReference type="ARBA" id="ARBA00055966"/>
    </source>
</evidence>
<comment type="caution">
    <text evidence="17">The sequence shown here is derived from an EMBL/GenBank/DDBJ whole genome shotgun (WGS) entry which is preliminary data.</text>
</comment>
<dbReference type="FunFam" id="3.40.50.620:FF:000015">
    <property type="entry name" value="NH(3)-dependent NAD(+) synthetase"/>
    <property type="match status" value="1"/>
</dbReference>
<organism evidence="17 18">
    <name type="scientific">Niallia taxi</name>
    <dbReference type="NCBI Taxonomy" id="2499688"/>
    <lineage>
        <taxon>Bacteria</taxon>
        <taxon>Bacillati</taxon>
        <taxon>Bacillota</taxon>
        <taxon>Bacilli</taxon>
        <taxon>Bacillales</taxon>
        <taxon>Bacillaceae</taxon>
        <taxon>Niallia</taxon>
    </lineage>
</organism>
<dbReference type="EC" id="6.3.1.5" evidence="11 13"/>
<keyword evidence="8 13" id="KW-0520">NAD</keyword>
<evidence type="ECO:0000256" key="15">
    <source>
        <dbReference type="RuleBase" id="RU003812"/>
    </source>
</evidence>
<dbReference type="CDD" id="cd00553">
    <property type="entry name" value="NAD_synthase"/>
    <property type="match status" value="1"/>
</dbReference>
<evidence type="ECO:0000256" key="6">
    <source>
        <dbReference type="ARBA" id="ARBA00022840"/>
    </source>
</evidence>
<evidence type="ECO:0000256" key="3">
    <source>
        <dbReference type="ARBA" id="ARBA00022598"/>
    </source>
</evidence>
<keyword evidence="6 13" id="KW-0067">ATP-binding</keyword>
<feature type="binding site" evidence="13">
    <location>
        <position position="166"/>
    </location>
    <ligand>
        <name>Mg(2+)</name>
        <dbReference type="ChEBI" id="CHEBI:18420"/>
    </ligand>
</feature>
<keyword evidence="18" id="KW-1185">Reference proteome</keyword>
<evidence type="ECO:0000256" key="1">
    <source>
        <dbReference type="ARBA" id="ARBA00005859"/>
    </source>
</evidence>
<dbReference type="GO" id="GO:0009435">
    <property type="term" value="P:NAD+ biosynthetic process"/>
    <property type="evidence" value="ECO:0007669"/>
    <property type="project" value="UniProtKB-UniRule"/>
</dbReference>
<dbReference type="GO" id="GO:0005524">
    <property type="term" value="F:ATP binding"/>
    <property type="evidence" value="ECO:0007669"/>
    <property type="project" value="UniProtKB-UniRule"/>
</dbReference>
<gene>
    <name evidence="13" type="primary">nadE</name>
    <name evidence="17" type="ORF">EM808_02410</name>
</gene>
<comment type="similarity">
    <text evidence="1 13 14">Belongs to the NAD synthetase family.</text>
</comment>
<sequence length="274" mass="30753">MRQLQAEIIKTLHVQPNIDPAIEFRKSVDFLKGYLTRNKASKALVLGLSGGQDSTLAGFMCQTAINELNLEQQEQMYEFIAVRLPYGIQLDEQDCLDAIQFIKPSRVITVNIQASVDASFASVPIRRGEKADFLKGNVKARERMKVQYDIAGATDGLVVGTDHAAEAVTGFFTKFGDGAADILPLYRLNKRQGKQILKELGCPEHLYTKTPTADLEDNKPQIPDETALGLRYDVIDDYLEGKEIDYESAERIEARYVVTKHKRLSPVTLFDPWQ</sequence>
<feature type="binding site" evidence="13">
    <location>
        <position position="190"/>
    </location>
    <ligand>
        <name>ATP</name>
        <dbReference type="ChEBI" id="CHEBI:30616"/>
    </ligand>
</feature>
<evidence type="ECO:0000256" key="2">
    <source>
        <dbReference type="ARBA" id="ARBA00011738"/>
    </source>
</evidence>
<feature type="domain" description="NAD/GMP synthase" evidence="16">
    <location>
        <begin position="25"/>
        <end position="265"/>
    </location>
</feature>
<dbReference type="UniPathway" id="UPA00253">
    <property type="reaction ID" value="UER00333"/>
</dbReference>
<feature type="binding site" evidence="13">
    <location>
        <position position="212"/>
    </location>
    <ligand>
        <name>ATP</name>
        <dbReference type="ChEBI" id="CHEBI:30616"/>
    </ligand>
</feature>
<dbReference type="Proteomes" id="UP000288024">
    <property type="component" value="Unassembled WGS sequence"/>
</dbReference>
<dbReference type="RefSeq" id="WP_127735284.1">
    <property type="nucleotide sequence ID" value="NZ_CAJCKN010000015.1"/>
</dbReference>
<dbReference type="GO" id="GO:0046872">
    <property type="term" value="F:metal ion binding"/>
    <property type="evidence" value="ECO:0007669"/>
    <property type="project" value="UniProtKB-KW"/>
</dbReference>
<dbReference type="InterPro" id="IPR003694">
    <property type="entry name" value="NAD_synthase"/>
</dbReference>
<feature type="binding site" evidence="13">
    <location>
        <position position="181"/>
    </location>
    <ligand>
        <name>deamido-NAD(+)</name>
        <dbReference type="ChEBI" id="CHEBI:58437"/>
        <note>ligand shared between two neighboring subunits</note>
    </ligand>
</feature>
<evidence type="ECO:0000313" key="18">
    <source>
        <dbReference type="Proteomes" id="UP000288024"/>
    </source>
</evidence>
<dbReference type="InterPro" id="IPR014729">
    <property type="entry name" value="Rossmann-like_a/b/a_fold"/>
</dbReference>
<evidence type="ECO:0000256" key="11">
    <source>
        <dbReference type="ARBA" id="ARBA00066987"/>
    </source>
</evidence>
<dbReference type="PANTHER" id="PTHR23090:SF7">
    <property type="entry name" value="NH(3)-DEPENDENT NAD(+) SYNTHETASE"/>
    <property type="match status" value="1"/>
</dbReference>
<dbReference type="SUPFAM" id="SSF52402">
    <property type="entry name" value="Adenine nucleotide alpha hydrolases-like"/>
    <property type="match status" value="1"/>
</dbReference>
<feature type="binding site" description="in other chain" evidence="13">
    <location>
        <position position="141"/>
    </location>
    <ligand>
        <name>deamido-NAD(+)</name>
        <dbReference type="ChEBI" id="CHEBI:58437"/>
        <note>ligand shared between two neighboring subunits</note>
    </ligand>
</feature>
<accession>A0A3S2XBH2</accession>
<evidence type="ECO:0000256" key="14">
    <source>
        <dbReference type="RuleBase" id="RU003811"/>
    </source>
</evidence>
<dbReference type="NCBIfam" id="TIGR00552">
    <property type="entry name" value="nadE"/>
    <property type="match status" value="1"/>
</dbReference>
<dbReference type="PANTHER" id="PTHR23090">
    <property type="entry name" value="NH 3 /GLUTAMINE-DEPENDENT NAD + SYNTHETASE"/>
    <property type="match status" value="1"/>
</dbReference>
<reference evidence="17 18" key="1">
    <citation type="submission" date="2019-01" db="EMBL/GenBank/DDBJ databases">
        <title>Bacillus sp. M5HDSG1-1, whole genome shotgun sequence.</title>
        <authorList>
            <person name="Tuo L."/>
        </authorList>
    </citation>
    <scope>NUCLEOTIDE SEQUENCE [LARGE SCALE GENOMIC DNA]</scope>
    <source>
        <strain evidence="17 18">M5HDSG1-1</strain>
    </source>
</reference>
<protein>
    <recommendedName>
        <fullName evidence="12 13">NH(3)-dependent NAD(+) synthetase</fullName>
        <ecNumber evidence="11 13">6.3.1.5</ecNumber>
    </recommendedName>
</protein>
<feature type="binding site" evidence="13">
    <location>
        <position position="161"/>
    </location>
    <ligand>
        <name>ATP</name>
        <dbReference type="ChEBI" id="CHEBI:30616"/>
    </ligand>
</feature>
<keyword evidence="4 13" id="KW-0479">Metal-binding</keyword>
<evidence type="ECO:0000256" key="7">
    <source>
        <dbReference type="ARBA" id="ARBA00022842"/>
    </source>
</evidence>
<dbReference type="GO" id="GO:0003952">
    <property type="term" value="F:NAD+ synthase (glutamine-hydrolyzing) activity"/>
    <property type="evidence" value="ECO:0007669"/>
    <property type="project" value="InterPro"/>
</dbReference>
<dbReference type="InterPro" id="IPR022310">
    <property type="entry name" value="NAD/GMP_synthase"/>
</dbReference>
<name>A0A3S2XBH2_9BACI</name>
<comment type="catalytic activity">
    <reaction evidence="9 13 15">
        <text>deamido-NAD(+) + NH4(+) + ATP = AMP + diphosphate + NAD(+) + H(+)</text>
        <dbReference type="Rhea" id="RHEA:21188"/>
        <dbReference type="ChEBI" id="CHEBI:15378"/>
        <dbReference type="ChEBI" id="CHEBI:28938"/>
        <dbReference type="ChEBI" id="CHEBI:30616"/>
        <dbReference type="ChEBI" id="CHEBI:33019"/>
        <dbReference type="ChEBI" id="CHEBI:57540"/>
        <dbReference type="ChEBI" id="CHEBI:58437"/>
        <dbReference type="ChEBI" id="CHEBI:456215"/>
        <dbReference type="EC" id="6.3.1.5"/>
    </reaction>
</comment>
<evidence type="ECO:0000313" key="17">
    <source>
        <dbReference type="EMBL" id="RVT67350.1"/>
    </source>
</evidence>
<dbReference type="Gene3D" id="3.40.50.620">
    <property type="entry name" value="HUPs"/>
    <property type="match status" value="1"/>
</dbReference>
<evidence type="ECO:0000256" key="4">
    <source>
        <dbReference type="ARBA" id="ARBA00022723"/>
    </source>
</evidence>